<evidence type="ECO:0000313" key="2">
    <source>
        <dbReference type="Proteomes" id="UP000239001"/>
    </source>
</evidence>
<name>A0A2T1LYB4_9CHRO</name>
<keyword evidence="2" id="KW-1185">Reference proteome</keyword>
<reference evidence="1 2" key="2">
    <citation type="submission" date="2018-03" db="EMBL/GenBank/DDBJ databases">
        <authorList>
            <person name="Keele B.F."/>
        </authorList>
    </citation>
    <scope>NUCLEOTIDE SEQUENCE [LARGE SCALE GENOMIC DNA]</scope>
    <source>
        <strain evidence="1 2">CCALA 016</strain>
    </source>
</reference>
<dbReference type="AlphaFoldDB" id="A0A2T1LYB4"/>
<dbReference type="EMBL" id="PXOH01000009">
    <property type="protein sequence ID" value="PSF37383.1"/>
    <property type="molecule type" value="Genomic_DNA"/>
</dbReference>
<evidence type="ECO:0000313" key="1">
    <source>
        <dbReference type="EMBL" id="PSF37383.1"/>
    </source>
</evidence>
<reference evidence="1 2" key="1">
    <citation type="submission" date="2018-03" db="EMBL/GenBank/DDBJ databases">
        <title>The ancient ancestry and fast evolution of plastids.</title>
        <authorList>
            <person name="Moore K.R."/>
            <person name="Magnabosco C."/>
            <person name="Momper L."/>
            <person name="Gold D.A."/>
            <person name="Bosak T."/>
            <person name="Fournier G.P."/>
        </authorList>
    </citation>
    <scope>NUCLEOTIDE SEQUENCE [LARGE SCALE GENOMIC DNA]</scope>
    <source>
        <strain evidence="1 2">CCALA 016</strain>
    </source>
</reference>
<dbReference type="Proteomes" id="UP000239001">
    <property type="component" value="Unassembled WGS sequence"/>
</dbReference>
<organism evidence="1 2">
    <name type="scientific">Aphanothece hegewaldii CCALA 016</name>
    <dbReference type="NCBI Taxonomy" id="2107694"/>
    <lineage>
        <taxon>Bacteria</taxon>
        <taxon>Bacillati</taxon>
        <taxon>Cyanobacteriota</taxon>
        <taxon>Cyanophyceae</taxon>
        <taxon>Oscillatoriophycideae</taxon>
        <taxon>Chroococcales</taxon>
        <taxon>Aphanothecaceae</taxon>
        <taxon>Aphanothece</taxon>
    </lineage>
</organism>
<comment type="caution">
    <text evidence="1">The sequence shown here is derived from an EMBL/GenBank/DDBJ whole genome shotgun (WGS) entry which is preliminary data.</text>
</comment>
<proteinExistence type="predicted"/>
<gene>
    <name evidence="1" type="ORF">C7H19_10680</name>
</gene>
<protein>
    <submittedName>
        <fullName evidence="1">Uncharacterized protein</fullName>
    </submittedName>
</protein>
<dbReference type="RefSeq" id="WP_106456865.1">
    <property type="nucleotide sequence ID" value="NZ_PXOH01000009.1"/>
</dbReference>
<sequence length="179" mass="20539">MEIISQTFLQEQLTLIIEIEIGRKMDNIIPNIKALAKSFSIAEKDKKSPFRNVLAVANESGSSIEIIKNYIRYQVGRSGSSPIWRISRDNKLFATALLEQINSLNQDAQSIVDRLRHSIRRGDLYNYIENGENREQIKKNIHLKLTQLYLGYLAREHTALCGEQNSKKEHETKSNPKLA</sequence>
<accession>A0A2T1LYB4</accession>
<dbReference type="OrthoDB" id="573902at2"/>